<gene>
    <name evidence="8" type="ORF">FN924_13520</name>
</gene>
<dbReference type="PANTHER" id="PTHR36115">
    <property type="entry name" value="PROLINE-RICH ANTIGEN HOMOLOG-RELATED"/>
    <property type="match status" value="1"/>
</dbReference>
<evidence type="ECO:0000256" key="1">
    <source>
        <dbReference type="ARBA" id="ARBA00004651"/>
    </source>
</evidence>
<feature type="transmembrane region" description="Helical" evidence="6">
    <location>
        <begin position="88"/>
        <end position="116"/>
    </location>
</feature>
<feature type="transmembrane region" description="Helical" evidence="6">
    <location>
        <begin position="12"/>
        <end position="33"/>
    </location>
</feature>
<keyword evidence="4 6" id="KW-1133">Transmembrane helix</keyword>
<keyword evidence="5 6" id="KW-0472">Membrane</keyword>
<dbReference type="GO" id="GO:0005886">
    <property type="term" value="C:plasma membrane"/>
    <property type="evidence" value="ECO:0007669"/>
    <property type="project" value="UniProtKB-SubCell"/>
</dbReference>
<protein>
    <submittedName>
        <fullName evidence="8">RDD family protein</fullName>
    </submittedName>
</protein>
<proteinExistence type="predicted"/>
<feature type="domain" description="RDD" evidence="7">
    <location>
        <begin position="7"/>
        <end position="128"/>
    </location>
</feature>
<dbReference type="PANTHER" id="PTHR36115:SF9">
    <property type="entry name" value="LMO1584 PROTEIN"/>
    <property type="match status" value="1"/>
</dbReference>
<dbReference type="RefSeq" id="WP_143895338.1">
    <property type="nucleotide sequence ID" value="NZ_CP041666.1"/>
</dbReference>
<dbReference type="InterPro" id="IPR010432">
    <property type="entry name" value="RDD"/>
</dbReference>
<reference evidence="8 9" key="1">
    <citation type="submission" date="2019-07" db="EMBL/GenBank/DDBJ databases">
        <authorList>
            <person name="Li J."/>
        </authorList>
    </citation>
    <scope>NUCLEOTIDE SEQUENCE [LARGE SCALE GENOMIC DNA]</scope>
    <source>
        <strain evidence="8 9">TKL69</strain>
    </source>
</reference>
<dbReference type="Pfam" id="PF06271">
    <property type="entry name" value="RDD"/>
    <property type="match status" value="1"/>
</dbReference>
<dbReference type="EMBL" id="CP041666">
    <property type="protein sequence ID" value="QDP41119.1"/>
    <property type="molecule type" value="Genomic_DNA"/>
</dbReference>
<comment type="subcellular location">
    <subcellularLocation>
        <location evidence="1">Cell membrane</location>
        <topology evidence="1">Multi-pass membrane protein</topology>
    </subcellularLocation>
</comment>
<keyword evidence="9" id="KW-1185">Reference proteome</keyword>
<organism evidence="8 9">
    <name type="scientific">Radiobacillus deserti</name>
    <dbReference type="NCBI Taxonomy" id="2594883"/>
    <lineage>
        <taxon>Bacteria</taxon>
        <taxon>Bacillati</taxon>
        <taxon>Bacillota</taxon>
        <taxon>Bacilli</taxon>
        <taxon>Bacillales</taxon>
        <taxon>Bacillaceae</taxon>
        <taxon>Radiobacillus</taxon>
    </lineage>
</organism>
<keyword evidence="2" id="KW-1003">Cell membrane</keyword>
<evidence type="ECO:0000256" key="3">
    <source>
        <dbReference type="ARBA" id="ARBA00022692"/>
    </source>
</evidence>
<dbReference type="AlphaFoldDB" id="A0A516KIA5"/>
<feature type="transmembrane region" description="Helical" evidence="6">
    <location>
        <begin position="45"/>
        <end position="64"/>
    </location>
</feature>
<evidence type="ECO:0000256" key="2">
    <source>
        <dbReference type="ARBA" id="ARBA00022475"/>
    </source>
</evidence>
<evidence type="ECO:0000259" key="7">
    <source>
        <dbReference type="Pfam" id="PF06271"/>
    </source>
</evidence>
<accession>A0A516KIA5</accession>
<evidence type="ECO:0000256" key="6">
    <source>
        <dbReference type="SAM" id="Phobius"/>
    </source>
</evidence>
<keyword evidence="3 6" id="KW-0812">Transmembrane</keyword>
<evidence type="ECO:0000313" key="9">
    <source>
        <dbReference type="Proteomes" id="UP000315215"/>
    </source>
</evidence>
<evidence type="ECO:0000256" key="4">
    <source>
        <dbReference type="ARBA" id="ARBA00022989"/>
    </source>
</evidence>
<evidence type="ECO:0000313" key="8">
    <source>
        <dbReference type="EMBL" id="QDP41119.1"/>
    </source>
</evidence>
<dbReference type="KEGG" id="aqt:FN924_13520"/>
<sequence>MGVINPAGFSERFVASLVDGLLIFISTGFLGLLIYGEFYSMKYRIIDELGLVYHIVLPLCWYGYTVGKRARKIRIVKMDGSNVGIGTMLLRILVAGIIYLLTLGIGIIVSAFMVALREDKRAIHDFIASTYVTEEPPGSERLTV</sequence>
<dbReference type="Proteomes" id="UP000315215">
    <property type="component" value="Chromosome"/>
</dbReference>
<name>A0A516KIA5_9BACI</name>
<dbReference type="OrthoDB" id="1787043at2"/>
<evidence type="ECO:0000256" key="5">
    <source>
        <dbReference type="ARBA" id="ARBA00023136"/>
    </source>
</evidence>
<dbReference type="InterPro" id="IPR051791">
    <property type="entry name" value="Pra-immunoreactive"/>
</dbReference>